<protein>
    <submittedName>
        <fullName evidence="1">Uncharacterized protein</fullName>
    </submittedName>
</protein>
<accession>A0A4S2FXE1</accession>
<comment type="caution">
    <text evidence="1">The sequence shown here is derived from an EMBL/GenBank/DDBJ whole genome shotgun (WGS) entry which is preliminary data.</text>
</comment>
<gene>
    <name evidence="1" type="ORF">E5333_07455</name>
</gene>
<sequence>MMLKRFLLWWRSLRYHRYYVIADCSDNSITFSHKLYKHIELSSHCEDAAKVFVFGIPAWGTYGFTVNPALDRETQLADIQYNEKYKTIGFESLCPSVNRIFCEYGLPCDLKMKLTVTVHRLGDGKVFYNIERPRP</sequence>
<evidence type="ECO:0000313" key="1">
    <source>
        <dbReference type="EMBL" id="TGY74103.1"/>
    </source>
</evidence>
<dbReference type="AlphaFoldDB" id="A0A4S2FXE1"/>
<dbReference type="EMBL" id="SRYD01000025">
    <property type="protein sequence ID" value="TGY74103.1"/>
    <property type="molecule type" value="Genomic_DNA"/>
</dbReference>
<reference evidence="1 2" key="1">
    <citation type="submission" date="2019-04" db="EMBL/GenBank/DDBJ databases">
        <title>Microbes associate with the intestines of laboratory mice.</title>
        <authorList>
            <person name="Navarre W."/>
            <person name="Wong E."/>
            <person name="Huang K."/>
            <person name="Tropini C."/>
            <person name="Ng K."/>
            <person name="Yu B."/>
        </authorList>
    </citation>
    <scope>NUCLEOTIDE SEQUENCE [LARGE SCALE GENOMIC DNA]</scope>
    <source>
        <strain evidence="1 2">NM06_A21</strain>
    </source>
</reference>
<dbReference type="Proteomes" id="UP000306630">
    <property type="component" value="Unassembled WGS sequence"/>
</dbReference>
<organism evidence="1 2">
    <name type="scientific">Muribaculum intestinale</name>
    <dbReference type="NCBI Taxonomy" id="1796646"/>
    <lineage>
        <taxon>Bacteria</taxon>
        <taxon>Pseudomonadati</taxon>
        <taxon>Bacteroidota</taxon>
        <taxon>Bacteroidia</taxon>
        <taxon>Bacteroidales</taxon>
        <taxon>Muribaculaceae</taxon>
        <taxon>Muribaculum</taxon>
    </lineage>
</organism>
<proteinExistence type="predicted"/>
<name>A0A4S2FXE1_9BACT</name>
<evidence type="ECO:0000313" key="2">
    <source>
        <dbReference type="Proteomes" id="UP000306630"/>
    </source>
</evidence>